<dbReference type="OrthoDB" id="21416at2759"/>
<dbReference type="InterPro" id="IPR036770">
    <property type="entry name" value="Ankyrin_rpt-contain_sf"/>
</dbReference>
<organism evidence="4 5">
    <name type="scientific">Dimorphilus gyrociliatus</name>
    <dbReference type="NCBI Taxonomy" id="2664684"/>
    <lineage>
        <taxon>Eukaryota</taxon>
        <taxon>Metazoa</taxon>
        <taxon>Spiralia</taxon>
        <taxon>Lophotrochozoa</taxon>
        <taxon>Annelida</taxon>
        <taxon>Polychaeta</taxon>
        <taxon>Polychaeta incertae sedis</taxon>
        <taxon>Dinophilidae</taxon>
        <taxon>Dimorphilus</taxon>
    </lineage>
</organism>
<evidence type="ECO:0000313" key="5">
    <source>
        <dbReference type="Proteomes" id="UP000549394"/>
    </source>
</evidence>
<dbReference type="InterPro" id="IPR002110">
    <property type="entry name" value="Ankyrin_rpt"/>
</dbReference>
<dbReference type="PROSITE" id="PS50088">
    <property type="entry name" value="ANK_REPEAT"/>
    <property type="match status" value="1"/>
</dbReference>
<evidence type="ECO:0000256" key="1">
    <source>
        <dbReference type="ARBA" id="ARBA00022737"/>
    </source>
</evidence>
<dbReference type="AlphaFoldDB" id="A0A7I8W2R6"/>
<dbReference type="SMART" id="SM00248">
    <property type="entry name" value="ANK"/>
    <property type="match status" value="8"/>
</dbReference>
<proteinExistence type="predicted"/>
<dbReference type="Proteomes" id="UP000549394">
    <property type="component" value="Unassembled WGS sequence"/>
</dbReference>
<feature type="repeat" description="ANK" evidence="3">
    <location>
        <begin position="67"/>
        <end position="99"/>
    </location>
</feature>
<dbReference type="Pfam" id="PF13637">
    <property type="entry name" value="Ank_4"/>
    <property type="match status" value="2"/>
</dbReference>
<gene>
    <name evidence="4" type="ORF">DGYR_LOCUS9847</name>
</gene>
<name>A0A7I8W2R6_9ANNE</name>
<reference evidence="4 5" key="1">
    <citation type="submission" date="2020-08" db="EMBL/GenBank/DDBJ databases">
        <authorList>
            <person name="Hejnol A."/>
        </authorList>
    </citation>
    <scope>NUCLEOTIDE SEQUENCE [LARGE SCALE GENOMIC DNA]</scope>
</reference>
<keyword evidence="2 3" id="KW-0040">ANK repeat</keyword>
<dbReference type="PANTHER" id="PTHR24126:SF14">
    <property type="entry name" value="ANK_REP_REGION DOMAIN-CONTAINING PROTEIN"/>
    <property type="match status" value="1"/>
</dbReference>
<dbReference type="PROSITE" id="PS50297">
    <property type="entry name" value="ANK_REP_REGION"/>
    <property type="match status" value="1"/>
</dbReference>
<accession>A0A7I8W2R6</accession>
<dbReference type="PANTHER" id="PTHR24126">
    <property type="entry name" value="ANKYRIN REPEAT, PH AND SEC7 DOMAIN CONTAINING PROTEIN SECG-RELATED"/>
    <property type="match status" value="1"/>
</dbReference>
<keyword evidence="1" id="KW-0677">Repeat</keyword>
<keyword evidence="5" id="KW-1185">Reference proteome</keyword>
<protein>
    <submittedName>
        <fullName evidence="4">DgyrCDS10429</fullName>
    </submittedName>
</protein>
<dbReference type="Gene3D" id="1.25.40.20">
    <property type="entry name" value="Ankyrin repeat-containing domain"/>
    <property type="match status" value="1"/>
</dbReference>
<dbReference type="EMBL" id="CAJFCJ010000015">
    <property type="protein sequence ID" value="CAD5121973.1"/>
    <property type="molecule type" value="Genomic_DNA"/>
</dbReference>
<comment type="caution">
    <text evidence="4">The sequence shown here is derived from an EMBL/GenBank/DDBJ whole genome shotgun (WGS) entry which is preliminary data.</text>
</comment>
<sequence>MSLRWKRKKQLVYDTYRLSSSSSLTSLNYKTTSAYSDLLQRAVSDDNVGTLNGLICSGADINAADQFGDTPLSLAIKRGQYEMASYLIANGSRVEHLPADSVVSSLVESGKISLIKSLLEAGYDVDSKDGLGNTLLHYALEKGNFPELITTILDLSKPNVNAKNLKGRTPFSLALFYPDSSPHNTIERMLRMNAKPFDPIQIQLGSSSRRVSSLYAACSVGKGRGVQKLLEYGLHPDGYFSGKKSRNSSFDLNQNFCQEFRPVCIAIYNSDLSSLKLLLKYNAETQFGIGHAFCVSSSKICHSDALTLSIRLRRYDEAKLLLQTGSRLNWEELDRRQILLHYP</sequence>
<evidence type="ECO:0000256" key="2">
    <source>
        <dbReference type="ARBA" id="ARBA00023043"/>
    </source>
</evidence>
<dbReference type="SUPFAM" id="SSF48403">
    <property type="entry name" value="Ankyrin repeat"/>
    <property type="match status" value="1"/>
</dbReference>
<evidence type="ECO:0000313" key="4">
    <source>
        <dbReference type="EMBL" id="CAD5121973.1"/>
    </source>
</evidence>
<evidence type="ECO:0000256" key="3">
    <source>
        <dbReference type="PROSITE-ProRule" id="PRU00023"/>
    </source>
</evidence>